<comment type="caution">
    <text evidence="1">The sequence shown here is derived from an EMBL/GenBank/DDBJ whole genome shotgun (WGS) entry which is preliminary data.</text>
</comment>
<accession>A0ABC8V0V7</accession>
<sequence>MGKLFDTIVMQLLTTANKKTINVKLQAGIGLFREIIATTRVNEVQSNEEDQILKPQPQDVTVMLRLFSKEKHLILIRTGMRNNLGDRGVGEERTSEGIRWIKKKARENHSVQEASHCVPMTKDPATTH</sequence>
<dbReference type="AlphaFoldDB" id="A0ABC8V0V7"/>
<dbReference type="EMBL" id="CAUOFW020009736">
    <property type="protein sequence ID" value="CAK9186975.1"/>
    <property type="molecule type" value="Genomic_DNA"/>
</dbReference>
<dbReference type="Proteomes" id="UP001642360">
    <property type="component" value="Unassembled WGS sequence"/>
</dbReference>
<organism evidence="1 2">
    <name type="scientific">Ilex paraguariensis</name>
    <name type="common">yerba mate</name>
    <dbReference type="NCBI Taxonomy" id="185542"/>
    <lineage>
        <taxon>Eukaryota</taxon>
        <taxon>Viridiplantae</taxon>
        <taxon>Streptophyta</taxon>
        <taxon>Embryophyta</taxon>
        <taxon>Tracheophyta</taxon>
        <taxon>Spermatophyta</taxon>
        <taxon>Magnoliopsida</taxon>
        <taxon>eudicotyledons</taxon>
        <taxon>Gunneridae</taxon>
        <taxon>Pentapetalae</taxon>
        <taxon>asterids</taxon>
        <taxon>campanulids</taxon>
        <taxon>Aquifoliales</taxon>
        <taxon>Aquifoliaceae</taxon>
        <taxon>Ilex</taxon>
    </lineage>
</organism>
<name>A0ABC8V0V7_9AQUA</name>
<evidence type="ECO:0000313" key="1">
    <source>
        <dbReference type="EMBL" id="CAK9186975.1"/>
    </source>
</evidence>
<reference evidence="1 2" key="1">
    <citation type="submission" date="2024-02" db="EMBL/GenBank/DDBJ databases">
        <authorList>
            <person name="Vignale AGUSTIN F."/>
            <person name="Sosa J E."/>
            <person name="Modenutti C."/>
        </authorList>
    </citation>
    <scope>NUCLEOTIDE SEQUENCE [LARGE SCALE GENOMIC DNA]</scope>
</reference>
<gene>
    <name evidence="1" type="ORF">ILEXP_LOCUS57478</name>
</gene>
<proteinExistence type="predicted"/>
<protein>
    <submittedName>
        <fullName evidence="1">Uncharacterized protein</fullName>
    </submittedName>
</protein>
<evidence type="ECO:0000313" key="2">
    <source>
        <dbReference type="Proteomes" id="UP001642360"/>
    </source>
</evidence>
<keyword evidence="2" id="KW-1185">Reference proteome</keyword>